<protein>
    <recommendedName>
        <fullName evidence="7">Plectin/eS10 N-terminal domain-containing protein</fullName>
    </recommendedName>
</protein>
<reference evidence="8" key="1">
    <citation type="submission" date="2021-01" db="EMBL/GenBank/DDBJ databases">
        <authorList>
            <person name="Corre E."/>
            <person name="Pelletier E."/>
            <person name="Niang G."/>
            <person name="Scheremetjew M."/>
            <person name="Finn R."/>
            <person name="Kale V."/>
            <person name="Holt S."/>
            <person name="Cochrane G."/>
            <person name="Meng A."/>
            <person name="Brown T."/>
            <person name="Cohen L."/>
        </authorList>
    </citation>
    <scope>NUCLEOTIDE SEQUENCE</scope>
    <source>
        <strain evidence="8">CCMP147</strain>
    </source>
</reference>
<dbReference type="Pfam" id="PF03501">
    <property type="entry name" value="S10_plectin"/>
    <property type="match status" value="1"/>
</dbReference>
<evidence type="ECO:0000259" key="7">
    <source>
        <dbReference type="Pfam" id="PF03501"/>
    </source>
</evidence>
<accession>A0A7R9Z5E5</accession>
<evidence type="ECO:0000256" key="5">
    <source>
        <dbReference type="ARBA" id="ARBA00023274"/>
    </source>
</evidence>
<dbReference type="GO" id="GO:0022627">
    <property type="term" value="C:cytosolic small ribosomal subunit"/>
    <property type="evidence" value="ECO:0007669"/>
    <property type="project" value="TreeGrafter"/>
</dbReference>
<evidence type="ECO:0000256" key="2">
    <source>
        <dbReference type="ARBA" id="ARBA00007278"/>
    </source>
</evidence>
<gene>
    <name evidence="8" type="ORF">TDUB1175_LOCUS7903</name>
</gene>
<dbReference type="PANTHER" id="PTHR12146:SF0">
    <property type="entry name" value="RIBOSOMAL PROTEIN S10"/>
    <property type="match status" value="1"/>
</dbReference>
<dbReference type="PANTHER" id="PTHR12146">
    <property type="entry name" value="40S RIBOSOMAL PROTEIN S10"/>
    <property type="match status" value="1"/>
</dbReference>
<dbReference type="GO" id="GO:0003723">
    <property type="term" value="F:RNA binding"/>
    <property type="evidence" value="ECO:0007669"/>
    <property type="project" value="TreeGrafter"/>
</dbReference>
<evidence type="ECO:0000313" key="8">
    <source>
        <dbReference type="EMBL" id="CAD8306445.1"/>
    </source>
</evidence>
<dbReference type="GO" id="GO:0003735">
    <property type="term" value="F:structural constituent of ribosome"/>
    <property type="evidence" value="ECO:0007669"/>
    <property type="project" value="TreeGrafter"/>
</dbReference>
<keyword evidence="3" id="KW-0963">Cytoplasm</keyword>
<sequence length="144" mass="16288">MLISKKNRVAILSFLFKEGVLCAKKDFTKPKHEAVEDVSNLEVIKLMTSLKSRGYVTETFNWQWYYWYLTDEGIEYLRNFLHLPEEIVPLTLKKTVTRTARGLDAPGGRGGRGEKGGPSGEFRPRYGGEGGYRREGGAGRGRDL</sequence>
<feature type="domain" description="Plectin/eS10 N-terminal" evidence="7">
    <location>
        <begin position="3"/>
        <end position="95"/>
    </location>
</feature>
<dbReference type="EMBL" id="HBED01015887">
    <property type="protein sequence ID" value="CAD8306445.1"/>
    <property type="molecule type" value="Transcribed_RNA"/>
</dbReference>
<feature type="compositionally biased region" description="Basic and acidic residues" evidence="6">
    <location>
        <begin position="122"/>
        <end position="144"/>
    </location>
</feature>
<evidence type="ECO:0000256" key="6">
    <source>
        <dbReference type="SAM" id="MobiDB-lite"/>
    </source>
</evidence>
<evidence type="ECO:0000256" key="1">
    <source>
        <dbReference type="ARBA" id="ARBA00004496"/>
    </source>
</evidence>
<comment type="subcellular location">
    <subcellularLocation>
        <location evidence="1">Cytoplasm</location>
    </subcellularLocation>
</comment>
<dbReference type="InterPro" id="IPR036388">
    <property type="entry name" value="WH-like_DNA-bd_sf"/>
</dbReference>
<dbReference type="FunFam" id="1.10.10.10:FF:000025">
    <property type="entry name" value="40S ribosomal protein S10"/>
    <property type="match status" value="1"/>
</dbReference>
<name>A0A7R9Z5E5_9STRA</name>
<organism evidence="8">
    <name type="scientific">Pseudictyota dubia</name>
    <dbReference type="NCBI Taxonomy" id="2749911"/>
    <lineage>
        <taxon>Eukaryota</taxon>
        <taxon>Sar</taxon>
        <taxon>Stramenopiles</taxon>
        <taxon>Ochrophyta</taxon>
        <taxon>Bacillariophyta</taxon>
        <taxon>Mediophyceae</taxon>
        <taxon>Biddulphiophycidae</taxon>
        <taxon>Eupodiscales</taxon>
        <taxon>Odontellaceae</taxon>
        <taxon>Pseudictyota</taxon>
    </lineage>
</organism>
<keyword evidence="5" id="KW-0687">Ribonucleoprotein</keyword>
<dbReference type="Gene3D" id="1.10.10.10">
    <property type="entry name" value="Winged helix-like DNA-binding domain superfamily/Winged helix DNA-binding domain"/>
    <property type="match status" value="1"/>
</dbReference>
<dbReference type="AlphaFoldDB" id="A0A7R9Z5E5"/>
<proteinExistence type="inferred from homology"/>
<evidence type="ECO:0000256" key="3">
    <source>
        <dbReference type="ARBA" id="ARBA00022490"/>
    </source>
</evidence>
<keyword evidence="4" id="KW-0689">Ribosomal protein</keyword>
<feature type="region of interest" description="Disordered" evidence="6">
    <location>
        <begin position="99"/>
        <end position="144"/>
    </location>
</feature>
<dbReference type="InterPro" id="IPR037447">
    <property type="entry name" value="Ribosomal_eS10"/>
</dbReference>
<comment type="similarity">
    <text evidence="2">Belongs to the eukaryotic ribosomal protein eS10 family.</text>
</comment>
<dbReference type="InterPro" id="IPR005326">
    <property type="entry name" value="Plectin_eS10_N"/>
</dbReference>
<evidence type="ECO:0000256" key="4">
    <source>
        <dbReference type="ARBA" id="ARBA00022980"/>
    </source>
</evidence>